<dbReference type="InterPro" id="IPR030947">
    <property type="entry name" value="EcfA_1"/>
</dbReference>
<keyword evidence="11" id="KW-1185">Reference proteome</keyword>
<evidence type="ECO:0000256" key="6">
    <source>
        <dbReference type="ARBA" id="ARBA00022840"/>
    </source>
</evidence>
<dbReference type="InterPro" id="IPR017871">
    <property type="entry name" value="ABC_transporter-like_CS"/>
</dbReference>
<dbReference type="GO" id="GO:0043190">
    <property type="term" value="C:ATP-binding cassette (ABC) transporter complex"/>
    <property type="evidence" value="ECO:0007669"/>
    <property type="project" value="TreeGrafter"/>
</dbReference>
<evidence type="ECO:0000313" key="11">
    <source>
        <dbReference type="Proteomes" id="UP000198660"/>
    </source>
</evidence>
<proteinExistence type="inferred from homology"/>
<comment type="subcellular location">
    <subcellularLocation>
        <location evidence="1">Cell membrane</location>
        <topology evidence="1">Peripheral membrane protein</topology>
    </subcellularLocation>
</comment>
<dbReference type="GO" id="GO:0042626">
    <property type="term" value="F:ATPase-coupled transmembrane transporter activity"/>
    <property type="evidence" value="ECO:0007669"/>
    <property type="project" value="TreeGrafter"/>
</dbReference>
<dbReference type="InterPro" id="IPR015856">
    <property type="entry name" value="ABC_transpr_CbiO/EcfA_su"/>
</dbReference>
<evidence type="ECO:0000256" key="3">
    <source>
        <dbReference type="ARBA" id="ARBA00022448"/>
    </source>
</evidence>
<evidence type="ECO:0000256" key="1">
    <source>
        <dbReference type="ARBA" id="ARBA00004202"/>
    </source>
</evidence>
<dbReference type="GO" id="GO:0016887">
    <property type="term" value="F:ATP hydrolysis activity"/>
    <property type="evidence" value="ECO:0007669"/>
    <property type="project" value="InterPro"/>
</dbReference>
<dbReference type="RefSeq" id="WP_245838786.1">
    <property type="nucleotide sequence ID" value="NZ_FPAA01000009.1"/>
</dbReference>
<dbReference type="EMBL" id="FPAA01000009">
    <property type="protein sequence ID" value="SFS84272.1"/>
    <property type="molecule type" value="Genomic_DNA"/>
</dbReference>
<dbReference type="InterPro" id="IPR003439">
    <property type="entry name" value="ABC_transporter-like_ATP-bd"/>
</dbReference>
<evidence type="ECO:0000256" key="4">
    <source>
        <dbReference type="ARBA" id="ARBA00022475"/>
    </source>
</evidence>
<dbReference type="InterPro" id="IPR050095">
    <property type="entry name" value="ECF_ABC_transporter_ATP-bd"/>
</dbReference>
<evidence type="ECO:0000256" key="2">
    <source>
        <dbReference type="ARBA" id="ARBA00005417"/>
    </source>
</evidence>
<keyword evidence="8" id="KW-0472">Membrane</keyword>
<evidence type="ECO:0000256" key="8">
    <source>
        <dbReference type="ARBA" id="ARBA00023136"/>
    </source>
</evidence>
<dbReference type="GO" id="GO:0005524">
    <property type="term" value="F:ATP binding"/>
    <property type="evidence" value="ECO:0007669"/>
    <property type="project" value="UniProtKB-KW"/>
</dbReference>
<dbReference type="SMART" id="SM00382">
    <property type="entry name" value="AAA"/>
    <property type="match status" value="1"/>
</dbReference>
<dbReference type="InterPro" id="IPR003593">
    <property type="entry name" value="AAA+_ATPase"/>
</dbReference>
<dbReference type="Pfam" id="PF00005">
    <property type="entry name" value="ABC_tran"/>
    <property type="match status" value="1"/>
</dbReference>
<evidence type="ECO:0000313" key="10">
    <source>
        <dbReference type="EMBL" id="SFS84272.1"/>
    </source>
</evidence>
<dbReference type="PANTHER" id="PTHR43553:SF24">
    <property type="entry name" value="ENERGY-COUPLING FACTOR TRANSPORTER ATP-BINDING PROTEIN ECFA1"/>
    <property type="match status" value="1"/>
</dbReference>
<dbReference type="AlphaFoldDB" id="A0A1I6T4W3"/>
<feature type="domain" description="ABC transporter" evidence="9">
    <location>
        <begin position="9"/>
        <end position="241"/>
    </location>
</feature>
<keyword evidence="4" id="KW-1003">Cell membrane</keyword>
<keyword evidence="5" id="KW-0547">Nucleotide-binding</keyword>
<evidence type="ECO:0000256" key="7">
    <source>
        <dbReference type="ARBA" id="ARBA00022967"/>
    </source>
</evidence>
<comment type="similarity">
    <text evidence="2">Belongs to the ABC transporter superfamily.</text>
</comment>
<reference evidence="11" key="1">
    <citation type="submission" date="2016-10" db="EMBL/GenBank/DDBJ databases">
        <authorList>
            <person name="Varghese N."/>
            <person name="Submissions S."/>
        </authorList>
    </citation>
    <scope>NUCLEOTIDE SEQUENCE [LARGE SCALE GENOMIC DNA]</scope>
    <source>
        <strain evidence="11">DSM 45789</strain>
    </source>
</reference>
<dbReference type="Gene3D" id="3.40.50.300">
    <property type="entry name" value="P-loop containing nucleotide triphosphate hydrolases"/>
    <property type="match status" value="1"/>
</dbReference>
<sequence length="280" mass="30910">MIHLQGVGFRYPSVAESGAGEWVLSNLDVTIHRGEYLAVMGPNGSGKSTMARLFNGLLLPTEGVLTVDGLDPHDTEAVWEIRRRVGMVFQNPDNQIVATTVIDDIAFGLENRGVPRDEMVKRIQDAMARVGLTSLEKAAPHHLSGGQKQRLAIAGVLAMRPSVIIFDEATSMLDPLGRKEVLAAMQSLHQEGTTVIHITHSADEALQAERLLVMDKGQVVREGKPLHIFSHPEELEELFLEVPMFIDLRERLRRQGMALSRDSANSEELVEELWGLLSKG</sequence>
<name>A0A1I6T4W3_9BACL</name>
<dbReference type="PROSITE" id="PS00211">
    <property type="entry name" value="ABC_TRANSPORTER_1"/>
    <property type="match status" value="1"/>
</dbReference>
<dbReference type="CDD" id="cd03225">
    <property type="entry name" value="ABC_cobalt_CbiO_domain1"/>
    <property type="match status" value="1"/>
</dbReference>
<dbReference type="GO" id="GO:0015087">
    <property type="term" value="F:cobalt ion transmembrane transporter activity"/>
    <property type="evidence" value="ECO:0007669"/>
    <property type="project" value="UniProtKB-ARBA"/>
</dbReference>
<keyword evidence="3" id="KW-0813">Transport</keyword>
<dbReference type="Proteomes" id="UP000198660">
    <property type="component" value="Unassembled WGS sequence"/>
</dbReference>
<dbReference type="SUPFAM" id="SSF52540">
    <property type="entry name" value="P-loop containing nucleoside triphosphate hydrolases"/>
    <property type="match status" value="1"/>
</dbReference>
<dbReference type="PROSITE" id="PS50893">
    <property type="entry name" value="ABC_TRANSPORTER_2"/>
    <property type="match status" value="1"/>
</dbReference>
<keyword evidence="6 10" id="KW-0067">ATP-binding</keyword>
<dbReference type="PANTHER" id="PTHR43553">
    <property type="entry name" value="HEAVY METAL TRANSPORTER"/>
    <property type="match status" value="1"/>
</dbReference>
<evidence type="ECO:0000259" key="9">
    <source>
        <dbReference type="PROSITE" id="PS50893"/>
    </source>
</evidence>
<gene>
    <name evidence="10" type="ORF">SAMN05444972_10916</name>
</gene>
<dbReference type="InterPro" id="IPR027417">
    <property type="entry name" value="P-loop_NTPase"/>
</dbReference>
<dbReference type="NCBIfam" id="TIGR04520">
    <property type="entry name" value="ECF_ATPase_1"/>
    <property type="match status" value="1"/>
</dbReference>
<accession>A0A1I6T4W3</accession>
<protein>
    <submittedName>
        <fullName evidence="10">Energy-coupling factor transport system ATP-binding protein</fullName>
    </submittedName>
</protein>
<evidence type="ECO:0000256" key="5">
    <source>
        <dbReference type="ARBA" id="ARBA00022741"/>
    </source>
</evidence>
<dbReference type="FunFam" id="3.40.50.300:FF:000224">
    <property type="entry name" value="Energy-coupling factor transporter ATP-binding protein EcfA"/>
    <property type="match status" value="1"/>
</dbReference>
<keyword evidence="7" id="KW-1278">Translocase</keyword>
<organism evidence="10 11">
    <name type="scientific">Marininema halotolerans</name>
    <dbReference type="NCBI Taxonomy" id="1155944"/>
    <lineage>
        <taxon>Bacteria</taxon>
        <taxon>Bacillati</taxon>
        <taxon>Bacillota</taxon>
        <taxon>Bacilli</taxon>
        <taxon>Bacillales</taxon>
        <taxon>Thermoactinomycetaceae</taxon>
        <taxon>Marininema</taxon>
    </lineage>
</organism>